<feature type="transmembrane region" description="Helical" evidence="1">
    <location>
        <begin position="164"/>
        <end position="184"/>
    </location>
</feature>
<proteinExistence type="predicted"/>
<dbReference type="Proteomes" id="UP000198619">
    <property type="component" value="Unassembled WGS sequence"/>
</dbReference>
<dbReference type="EMBL" id="FOKI01000009">
    <property type="protein sequence ID" value="SFB02253.1"/>
    <property type="molecule type" value="Genomic_DNA"/>
</dbReference>
<keyword evidence="1" id="KW-0812">Transmembrane</keyword>
<evidence type="ECO:0000313" key="3">
    <source>
        <dbReference type="Proteomes" id="UP000198619"/>
    </source>
</evidence>
<evidence type="ECO:0000313" key="2">
    <source>
        <dbReference type="EMBL" id="SFB02253.1"/>
    </source>
</evidence>
<keyword evidence="3" id="KW-1185">Reference proteome</keyword>
<dbReference type="OrthoDB" id="1708260at2"/>
<feature type="transmembrane region" description="Helical" evidence="1">
    <location>
        <begin position="135"/>
        <end position="157"/>
    </location>
</feature>
<feature type="transmembrane region" description="Helical" evidence="1">
    <location>
        <begin position="55"/>
        <end position="76"/>
    </location>
</feature>
<keyword evidence="1" id="KW-1133">Transmembrane helix</keyword>
<feature type="transmembrane region" description="Helical" evidence="1">
    <location>
        <begin position="12"/>
        <end position="35"/>
    </location>
</feature>
<dbReference type="STRING" id="84698.SAMN04488528_100918"/>
<organism evidence="2 3">
    <name type="scientific">Clostridium frigidicarnis</name>
    <dbReference type="NCBI Taxonomy" id="84698"/>
    <lineage>
        <taxon>Bacteria</taxon>
        <taxon>Bacillati</taxon>
        <taxon>Bacillota</taxon>
        <taxon>Clostridia</taxon>
        <taxon>Eubacteriales</taxon>
        <taxon>Clostridiaceae</taxon>
        <taxon>Clostridium</taxon>
    </lineage>
</organism>
<gene>
    <name evidence="2" type="ORF">SAMN04488528_100918</name>
</gene>
<accession>A0A1I0XQN6</accession>
<keyword evidence="1" id="KW-0472">Membrane</keyword>
<dbReference type="AlphaFoldDB" id="A0A1I0XQN6"/>
<evidence type="ECO:0000256" key="1">
    <source>
        <dbReference type="SAM" id="Phobius"/>
    </source>
</evidence>
<name>A0A1I0XQN6_9CLOT</name>
<dbReference type="RefSeq" id="WP_090040175.1">
    <property type="nucleotide sequence ID" value="NZ_FOKI01000009.1"/>
</dbReference>
<protein>
    <submittedName>
        <fullName evidence="2">ABC-2 type transport system permease protein</fullName>
    </submittedName>
</protein>
<reference evidence="2 3" key="1">
    <citation type="submission" date="2016-10" db="EMBL/GenBank/DDBJ databases">
        <authorList>
            <person name="de Groot N.N."/>
        </authorList>
    </citation>
    <scope>NUCLEOTIDE SEQUENCE [LARGE SCALE GENOMIC DNA]</scope>
    <source>
        <strain evidence="2 3">DSM 12271</strain>
    </source>
</reference>
<feature type="transmembrane region" description="Helical" evidence="1">
    <location>
        <begin position="204"/>
        <end position="230"/>
    </location>
</feature>
<feature type="transmembrane region" description="Helical" evidence="1">
    <location>
        <begin position="97"/>
        <end position="123"/>
    </location>
</feature>
<sequence length="239" mass="27291">MISLFKYELKRLLFNKFFIGLVIISAFYSHQIMYSDIILGVANTAPFSGWSYGEYLAKMLPILLVALLFFISFLYSKQEKHVQALTNTTPINPFLFQILRCITIIIAFILICIIPIGYSLWFYKVNFHFTNFKSLVLPIVTTLLPAMLFVFGAGMIGGRFHQSIVFMLMLVVILTNYIPLPYSLDLFGENFFTNYTLSLDIVEPAFFIPTNVLIGKFMYGLTGVTMILIASIPKKPNNH</sequence>